<feature type="domain" description="Rrn7/TAF1B C-terminal cyclin" evidence="12">
    <location>
        <begin position="189"/>
        <end position="356"/>
    </location>
</feature>
<evidence type="ECO:0000256" key="1">
    <source>
        <dbReference type="ARBA" id="ARBA00004604"/>
    </source>
</evidence>
<feature type="non-terminal residue" evidence="13">
    <location>
        <position position="1"/>
    </location>
</feature>
<dbReference type="Pfam" id="PF20644">
    <property type="entry name" value="Rrn7_cyclin_N"/>
    <property type="match status" value="1"/>
</dbReference>
<evidence type="ECO:0000259" key="11">
    <source>
        <dbReference type="Pfam" id="PF20644"/>
    </source>
</evidence>
<gene>
    <name evidence="13" type="ORF">B0A55_12947</name>
</gene>
<evidence type="ECO:0000256" key="3">
    <source>
        <dbReference type="ARBA" id="ARBA00022723"/>
    </source>
</evidence>
<comment type="subcellular location">
    <subcellularLocation>
        <location evidence="1">Nucleus</location>
        <location evidence="1">Nucleolus</location>
    </subcellularLocation>
</comment>
<keyword evidence="7" id="KW-0238">DNA-binding</keyword>
<keyword evidence="9" id="KW-0539">Nucleus</keyword>
<comment type="similarity">
    <text evidence="2">Belongs to the RRN7/TAF1B family.</text>
</comment>
<dbReference type="InterPro" id="IPR033599">
    <property type="entry name" value="TAF1B/Rrn7"/>
</dbReference>
<keyword evidence="14" id="KW-1185">Reference proteome</keyword>
<evidence type="ECO:0000256" key="9">
    <source>
        <dbReference type="ARBA" id="ARBA00023242"/>
    </source>
</evidence>
<keyword evidence="3" id="KW-0479">Metal-binding</keyword>
<evidence type="ECO:0000256" key="4">
    <source>
        <dbReference type="ARBA" id="ARBA00022771"/>
    </source>
</evidence>
<proteinExistence type="inferred from homology"/>
<organism evidence="13 14">
    <name type="scientific">Friedmanniomyces simplex</name>
    <dbReference type="NCBI Taxonomy" id="329884"/>
    <lineage>
        <taxon>Eukaryota</taxon>
        <taxon>Fungi</taxon>
        <taxon>Dikarya</taxon>
        <taxon>Ascomycota</taxon>
        <taxon>Pezizomycotina</taxon>
        <taxon>Dothideomycetes</taxon>
        <taxon>Dothideomycetidae</taxon>
        <taxon>Mycosphaerellales</taxon>
        <taxon>Teratosphaeriaceae</taxon>
        <taxon>Friedmanniomyces</taxon>
    </lineage>
</organism>
<dbReference type="GO" id="GO:0001164">
    <property type="term" value="F:RNA polymerase I core promoter sequence-specific DNA binding"/>
    <property type="evidence" value="ECO:0007669"/>
    <property type="project" value="InterPro"/>
</dbReference>
<keyword evidence="5" id="KW-0862">Zinc</keyword>
<dbReference type="STRING" id="329884.A0A4U0VW71"/>
<dbReference type="GO" id="GO:0042790">
    <property type="term" value="P:nucleolar large rRNA transcription by RNA polymerase I"/>
    <property type="evidence" value="ECO:0007669"/>
    <property type="project" value="TreeGrafter"/>
</dbReference>
<dbReference type="OrthoDB" id="428577at2759"/>
<reference evidence="13 14" key="1">
    <citation type="submission" date="2017-03" db="EMBL/GenBank/DDBJ databases">
        <title>Genomes of endolithic fungi from Antarctica.</title>
        <authorList>
            <person name="Coleine C."/>
            <person name="Masonjones S."/>
            <person name="Stajich J.E."/>
        </authorList>
    </citation>
    <scope>NUCLEOTIDE SEQUENCE [LARGE SCALE GENOMIC DNA]</scope>
    <source>
        <strain evidence="13 14">CCFEE 5184</strain>
    </source>
</reference>
<protein>
    <submittedName>
        <fullName evidence="13">Uncharacterized protein</fullName>
    </submittedName>
</protein>
<evidence type="ECO:0000256" key="6">
    <source>
        <dbReference type="ARBA" id="ARBA00023015"/>
    </source>
</evidence>
<feature type="domain" description="Rrn7/TAF1B N-terminal cyclin" evidence="11">
    <location>
        <begin position="38"/>
        <end position="166"/>
    </location>
</feature>
<evidence type="ECO:0000256" key="5">
    <source>
        <dbReference type="ARBA" id="ARBA00022833"/>
    </source>
</evidence>
<dbReference type="GO" id="GO:0070860">
    <property type="term" value="C:RNA polymerase I core factor complex"/>
    <property type="evidence" value="ECO:0007669"/>
    <property type="project" value="InterPro"/>
</dbReference>
<dbReference type="PANTHER" id="PTHR31576">
    <property type="entry name" value="TATA BOX-BINDING PROTEIN-ASSOCIATED FACTOR RNA POLYMERASE I SUBUNIT B"/>
    <property type="match status" value="1"/>
</dbReference>
<dbReference type="GO" id="GO:0008270">
    <property type="term" value="F:zinc ion binding"/>
    <property type="evidence" value="ECO:0007669"/>
    <property type="project" value="UniProtKB-KW"/>
</dbReference>
<evidence type="ECO:0000256" key="8">
    <source>
        <dbReference type="ARBA" id="ARBA00023163"/>
    </source>
</evidence>
<evidence type="ECO:0000256" key="10">
    <source>
        <dbReference type="SAM" id="MobiDB-lite"/>
    </source>
</evidence>
<feature type="region of interest" description="Disordered" evidence="10">
    <location>
        <begin position="80"/>
        <end position="118"/>
    </location>
</feature>
<evidence type="ECO:0000256" key="2">
    <source>
        <dbReference type="ARBA" id="ARBA00006899"/>
    </source>
</evidence>
<keyword evidence="4" id="KW-0863">Zinc-finger</keyword>
<dbReference type="Pfam" id="PF20645">
    <property type="entry name" value="Rrn7_cyclin_C"/>
    <property type="match status" value="1"/>
</dbReference>
<comment type="caution">
    <text evidence="13">The sequence shown here is derived from an EMBL/GenBank/DDBJ whole genome shotgun (WGS) entry which is preliminary data.</text>
</comment>
<evidence type="ECO:0000259" key="12">
    <source>
        <dbReference type="Pfam" id="PF20645"/>
    </source>
</evidence>
<dbReference type="EMBL" id="NAJQ01001716">
    <property type="protein sequence ID" value="TKA53938.1"/>
    <property type="molecule type" value="Genomic_DNA"/>
</dbReference>
<evidence type="ECO:0000313" key="14">
    <source>
        <dbReference type="Proteomes" id="UP000309340"/>
    </source>
</evidence>
<evidence type="ECO:0000313" key="13">
    <source>
        <dbReference type="EMBL" id="TKA53938.1"/>
    </source>
</evidence>
<dbReference type="InterPro" id="IPR048538">
    <property type="entry name" value="Rrn7_cyclin_C"/>
</dbReference>
<name>A0A4U0VW71_9PEZI</name>
<keyword evidence="8" id="KW-0804">Transcription</keyword>
<dbReference type="PANTHER" id="PTHR31576:SF2">
    <property type="entry name" value="TATA BOX-BINDING PROTEIN-ASSOCIATED FACTOR RNA POLYMERASE I SUBUNIT B"/>
    <property type="match status" value="1"/>
</dbReference>
<sequence>VIVLTAMGEEAAIDAKEAPNRTSGLSGPRAFEHYLLCLQLVLRKQLRWLIETKKLPEELETLVRDLWALPLQRLRTRVSYDSETETDTQSHYFSSQSERETSASEASARNRKHNRTRIDGTPNLLDTLALCYMGTLLLREPVLVSDVHRWASDGELPYYHAAKNVPLGMRERLPPVHQELLEPNLLGKPEKLQNNVLGVLASFNTEFGMRLPPINHPLILYRWMRALALPIEVFAATSRLARLLDIAFAFTLDAKLGTKNLVLRYPEVQLMAVLVVATKLLFPFDDNKRAAASATAMNALAMNWSAWTELQVSQTTEGEACRPFRYEEALDFSQTDVLGASEHQLDEYMDWCEHNIASEDIRERGKAGLQAALQARRIVEQPDPGQMHTSGIGGSYRRIKTAGELEGPAKVFYERASELAGLSLHGMVKAVFQIERKLQKYEEKARKGGEG</sequence>
<keyword evidence="6" id="KW-0805">Transcription regulation</keyword>
<dbReference type="InterPro" id="IPR048540">
    <property type="entry name" value="Rrn7_cyclin_N"/>
</dbReference>
<dbReference type="Proteomes" id="UP000309340">
    <property type="component" value="Unassembled WGS sequence"/>
</dbReference>
<accession>A0A4U0VW71</accession>
<dbReference type="AlphaFoldDB" id="A0A4U0VW71"/>
<evidence type="ECO:0000256" key="7">
    <source>
        <dbReference type="ARBA" id="ARBA00023125"/>
    </source>
</evidence>